<protein>
    <recommendedName>
        <fullName evidence="1">Translation initiation factor 5A C-terminal domain-containing protein</fullName>
    </recommendedName>
</protein>
<dbReference type="GeneID" id="63745255"/>
<dbReference type="GO" id="GO:0045905">
    <property type="term" value="P:positive regulation of translational termination"/>
    <property type="evidence" value="ECO:0007669"/>
    <property type="project" value="InterPro"/>
</dbReference>
<dbReference type="SUPFAM" id="SSF50249">
    <property type="entry name" value="Nucleic acid-binding proteins"/>
    <property type="match status" value="1"/>
</dbReference>
<dbReference type="InterPro" id="IPR048670">
    <property type="entry name" value="IF5A-like_N"/>
</dbReference>
<dbReference type="InterPro" id="IPR014722">
    <property type="entry name" value="Rib_uL2_dom2"/>
</dbReference>
<dbReference type="InterPro" id="IPR008991">
    <property type="entry name" value="Translation_prot_SH3-like_sf"/>
</dbReference>
<dbReference type="SUPFAM" id="SSF50104">
    <property type="entry name" value="Translation proteins SH3-like domain"/>
    <property type="match status" value="1"/>
</dbReference>
<dbReference type="Pfam" id="PF01287">
    <property type="entry name" value="eIF-5a"/>
    <property type="match status" value="1"/>
</dbReference>
<gene>
    <name evidence="2" type="ORF">ASPWEDRAFT_140752</name>
</gene>
<sequence length="150" mass="16637">MSWNQNPDDEVECPPVTNGIQTVTASALRRNGFMVVESRPCRIVGISPPHPAYNITLKNIFTGEDVETTVAHDANVEVPDVTRREYHLLSIDDTILSMVNEGDQEKNSLHVPDGELGDKIKRMKDEEDLDVNIIVIEAMGEEAVIGVKQV</sequence>
<evidence type="ECO:0000259" key="1">
    <source>
        <dbReference type="SMART" id="SM01376"/>
    </source>
</evidence>
<dbReference type="Proteomes" id="UP000184383">
    <property type="component" value="Unassembled WGS sequence"/>
</dbReference>
<dbReference type="GO" id="GO:0003746">
    <property type="term" value="F:translation elongation factor activity"/>
    <property type="evidence" value="ECO:0007669"/>
    <property type="project" value="InterPro"/>
</dbReference>
<feature type="domain" description="Translation initiation factor 5A C-terminal" evidence="1">
    <location>
        <begin position="80"/>
        <end position="148"/>
    </location>
</feature>
<evidence type="ECO:0000313" key="3">
    <source>
        <dbReference type="Proteomes" id="UP000184383"/>
    </source>
</evidence>
<dbReference type="RefSeq" id="XP_040684576.1">
    <property type="nucleotide sequence ID" value="XM_040829407.1"/>
</dbReference>
<dbReference type="GO" id="GO:0043022">
    <property type="term" value="F:ribosome binding"/>
    <property type="evidence" value="ECO:0007669"/>
    <property type="project" value="InterPro"/>
</dbReference>
<dbReference type="EMBL" id="KV878216">
    <property type="protein sequence ID" value="OJJ30899.1"/>
    <property type="molecule type" value="Genomic_DNA"/>
</dbReference>
<name>A0A1L9R7K2_ASPWE</name>
<dbReference type="SMART" id="SM01376">
    <property type="entry name" value="eIF-5a"/>
    <property type="match status" value="1"/>
</dbReference>
<keyword evidence="3" id="KW-1185">Reference proteome</keyword>
<organism evidence="2 3">
    <name type="scientific">Aspergillus wentii DTO 134E9</name>
    <dbReference type="NCBI Taxonomy" id="1073089"/>
    <lineage>
        <taxon>Eukaryota</taxon>
        <taxon>Fungi</taxon>
        <taxon>Dikarya</taxon>
        <taxon>Ascomycota</taxon>
        <taxon>Pezizomycotina</taxon>
        <taxon>Eurotiomycetes</taxon>
        <taxon>Eurotiomycetidae</taxon>
        <taxon>Eurotiales</taxon>
        <taxon>Aspergillaceae</taxon>
        <taxon>Aspergillus</taxon>
        <taxon>Aspergillus subgen. Cremei</taxon>
    </lineage>
</organism>
<dbReference type="Pfam" id="PF21485">
    <property type="entry name" value="IF5A-like_N"/>
    <property type="match status" value="1"/>
</dbReference>
<reference evidence="3" key="1">
    <citation type="journal article" date="2017" name="Genome Biol.">
        <title>Comparative genomics reveals high biological diversity and specific adaptations in the industrially and medically important fungal genus Aspergillus.</title>
        <authorList>
            <person name="de Vries R.P."/>
            <person name="Riley R."/>
            <person name="Wiebenga A."/>
            <person name="Aguilar-Osorio G."/>
            <person name="Amillis S."/>
            <person name="Uchima C.A."/>
            <person name="Anderluh G."/>
            <person name="Asadollahi M."/>
            <person name="Askin M."/>
            <person name="Barry K."/>
            <person name="Battaglia E."/>
            <person name="Bayram O."/>
            <person name="Benocci T."/>
            <person name="Braus-Stromeyer S.A."/>
            <person name="Caldana C."/>
            <person name="Canovas D."/>
            <person name="Cerqueira G.C."/>
            <person name="Chen F."/>
            <person name="Chen W."/>
            <person name="Choi C."/>
            <person name="Clum A."/>
            <person name="Dos Santos R.A."/>
            <person name="Damasio A.R."/>
            <person name="Diallinas G."/>
            <person name="Emri T."/>
            <person name="Fekete E."/>
            <person name="Flipphi M."/>
            <person name="Freyberg S."/>
            <person name="Gallo A."/>
            <person name="Gournas C."/>
            <person name="Habgood R."/>
            <person name="Hainaut M."/>
            <person name="Harispe M.L."/>
            <person name="Henrissat B."/>
            <person name="Hilden K.S."/>
            <person name="Hope R."/>
            <person name="Hossain A."/>
            <person name="Karabika E."/>
            <person name="Karaffa L."/>
            <person name="Karanyi Z."/>
            <person name="Krasevec N."/>
            <person name="Kuo A."/>
            <person name="Kusch H."/>
            <person name="LaButti K."/>
            <person name="Lagendijk E.L."/>
            <person name="Lapidus A."/>
            <person name="Levasseur A."/>
            <person name="Lindquist E."/>
            <person name="Lipzen A."/>
            <person name="Logrieco A.F."/>
            <person name="MacCabe A."/>
            <person name="Maekelae M.R."/>
            <person name="Malavazi I."/>
            <person name="Melin P."/>
            <person name="Meyer V."/>
            <person name="Mielnichuk N."/>
            <person name="Miskei M."/>
            <person name="Molnar A.P."/>
            <person name="Mule G."/>
            <person name="Ngan C.Y."/>
            <person name="Orejas M."/>
            <person name="Orosz E."/>
            <person name="Ouedraogo J.P."/>
            <person name="Overkamp K.M."/>
            <person name="Park H.-S."/>
            <person name="Perrone G."/>
            <person name="Piumi F."/>
            <person name="Punt P.J."/>
            <person name="Ram A.F."/>
            <person name="Ramon A."/>
            <person name="Rauscher S."/>
            <person name="Record E."/>
            <person name="Riano-Pachon D.M."/>
            <person name="Robert V."/>
            <person name="Roehrig J."/>
            <person name="Ruller R."/>
            <person name="Salamov A."/>
            <person name="Salih N.S."/>
            <person name="Samson R.A."/>
            <person name="Sandor E."/>
            <person name="Sanguinetti M."/>
            <person name="Schuetze T."/>
            <person name="Sepcic K."/>
            <person name="Shelest E."/>
            <person name="Sherlock G."/>
            <person name="Sophianopoulou V."/>
            <person name="Squina F.M."/>
            <person name="Sun H."/>
            <person name="Susca A."/>
            <person name="Todd R.B."/>
            <person name="Tsang A."/>
            <person name="Unkles S.E."/>
            <person name="van de Wiele N."/>
            <person name="van Rossen-Uffink D."/>
            <person name="Oliveira J.V."/>
            <person name="Vesth T.C."/>
            <person name="Visser J."/>
            <person name="Yu J.-H."/>
            <person name="Zhou M."/>
            <person name="Andersen M.R."/>
            <person name="Archer D.B."/>
            <person name="Baker S.E."/>
            <person name="Benoit I."/>
            <person name="Brakhage A.A."/>
            <person name="Braus G.H."/>
            <person name="Fischer R."/>
            <person name="Frisvad J.C."/>
            <person name="Goldman G.H."/>
            <person name="Houbraken J."/>
            <person name="Oakley B."/>
            <person name="Pocsi I."/>
            <person name="Scazzocchio C."/>
            <person name="Seiboth B."/>
            <person name="vanKuyk P.A."/>
            <person name="Wortman J."/>
            <person name="Dyer P.S."/>
            <person name="Grigoriev I.V."/>
        </authorList>
    </citation>
    <scope>NUCLEOTIDE SEQUENCE [LARGE SCALE GENOMIC DNA]</scope>
    <source>
        <strain evidence="3">DTO 134E9</strain>
    </source>
</reference>
<dbReference type="PANTHER" id="PTHR11673">
    <property type="entry name" value="TRANSLATION INITIATION FACTOR 5A FAMILY MEMBER"/>
    <property type="match status" value="1"/>
</dbReference>
<dbReference type="GO" id="GO:0045901">
    <property type="term" value="P:positive regulation of translational elongation"/>
    <property type="evidence" value="ECO:0007669"/>
    <property type="project" value="InterPro"/>
</dbReference>
<dbReference type="AlphaFoldDB" id="A0A1L9R7K2"/>
<accession>A0A1L9R7K2</accession>
<dbReference type="VEuPathDB" id="FungiDB:ASPWEDRAFT_140752"/>
<proteinExistence type="predicted"/>
<dbReference type="Gene3D" id="2.40.50.140">
    <property type="entry name" value="Nucleic acid-binding proteins"/>
    <property type="match status" value="1"/>
</dbReference>
<dbReference type="InterPro" id="IPR012340">
    <property type="entry name" value="NA-bd_OB-fold"/>
</dbReference>
<dbReference type="InterPro" id="IPR020189">
    <property type="entry name" value="IF5A_C"/>
</dbReference>
<dbReference type="STRING" id="1073089.A0A1L9R7K2"/>
<dbReference type="OrthoDB" id="9975114at2759"/>
<evidence type="ECO:0000313" key="2">
    <source>
        <dbReference type="EMBL" id="OJJ30899.1"/>
    </source>
</evidence>
<dbReference type="InterPro" id="IPR001884">
    <property type="entry name" value="IF5A-like"/>
</dbReference>
<dbReference type="Gene3D" id="2.30.30.30">
    <property type="match status" value="1"/>
</dbReference>
<dbReference type="GO" id="GO:0003723">
    <property type="term" value="F:RNA binding"/>
    <property type="evidence" value="ECO:0007669"/>
    <property type="project" value="InterPro"/>
</dbReference>